<dbReference type="Pfam" id="PF00990">
    <property type="entry name" value="GGDEF"/>
    <property type="match status" value="1"/>
</dbReference>
<dbReference type="FunFam" id="3.20.20.450:FF:000001">
    <property type="entry name" value="Cyclic di-GMP phosphodiesterase yahA"/>
    <property type="match status" value="1"/>
</dbReference>
<dbReference type="PANTHER" id="PTHR44757:SF2">
    <property type="entry name" value="BIOFILM ARCHITECTURE MAINTENANCE PROTEIN MBAA"/>
    <property type="match status" value="1"/>
</dbReference>
<dbReference type="SMART" id="SM00052">
    <property type="entry name" value="EAL"/>
    <property type="match status" value="1"/>
</dbReference>
<dbReference type="NCBIfam" id="TIGR00229">
    <property type="entry name" value="sensory_box"/>
    <property type="match status" value="1"/>
</dbReference>
<dbReference type="GO" id="GO:0071732">
    <property type="term" value="P:cellular response to nitric oxide"/>
    <property type="evidence" value="ECO:0007669"/>
    <property type="project" value="UniProtKB-ARBA"/>
</dbReference>
<accession>A0A158HD07</accession>
<dbReference type="InterPro" id="IPR052155">
    <property type="entry name" value="Biofilm_reg_signaling"/>
</dbReference>
<dbReference type="InterPro" id="IPR000014">
    <property type="entry name" value="PAS"/>
</dbReference>
<dbReference type="InterPro" id="IPR043128">
    <property type="entry name" value="Rev_trsase/Diguanyl_cyclase"/>
</dbReference>
<dbReference type="SUPFAM" id="SSF55073">
    <property type="entry name" value="Nucleotide cyclase"/>
    <property type="match status" value="1"/>
</dbReference>
<evidence type="ECO:0000259" key="5">
    <source>
        <dbReference type="PROSITE" id="PS50887"/>
    </source>
</evidence>
<dbReference type="SMART" id="SM00086">
    <property type="entry name" value="PAC"/>
    <property type="match status" value="1"/>
</dbReference>
<dbReference type="SUPFAM" id="SSF55781">
    <property type="entry name" value="GAF domain-like"/>
    <property type="match status" value="1"/>
</dbReference>
<dbReference type="InterPro" id="IPR000700">
    <property type="entry name" value="PAS-assoc_C"/>
</dbReference>
<sequence length="1141" mass="126966">MALTHIVARVFHRMMPKSLRGQFALALSVLALLIIAGAMTAVYTLRASNSAAQQLTEERLVRMQDVQDLLEHTVLIERATYQLLATESLDAMHSSYADIVVRLNTLDHLVMRVGAFSEDVDVLDLQQSSQLFRSTANIVAQLRESTLRTKVDFSRTLKTRIASLQAAHTREGFALANVLYRLDGASRIEDVTQLRFQFEKELKAAGSLPKPLRAKLDDFGSRKADSIDPDPQDPFSLRMRLIKDNERLLRFHDELQKQSIALVLAARRQSSYFTRDYREAVQALVGVSNRNQQWVLAILVCSLTLAWLIAYLFMGRHVLARLRGISKHLRRQSAEDTTVTGPLTGTDEIGEMANAVGQLLKDRNQLKQRTSELSVIKERLGAQNADLQREAIVRSQAEQEIVALMTEQKIILDHIGVGIAFLADRRIVRCNHSFATMFGYQIDDLTDVSTDRLHPSKDRYQEDGDAASAAVEMEGVHAVDIQLKRRDGTVFWVERTLIAVDRGDLSKGAICVVHDIDQRKRAGVLRIEQGRVLEMIAMSTPLDKVLDSLARLVESQLTGMTASILLLDVDGIHMRHGAAPSLPDAYIQAIDGVAVGPKVGSCGTAVHRGEPVIVTDIMQDPLWEDYRALAGTYGFRACWSTPILSHHGKVMGTFALYAREVRKPAPIETQMIDIATRIAGIAIERKDTEDSIRHMALHDALTGLPNRVLLEERIRQALLHSDRDGRGVAVVFIDLDQFKLINDSLGHSAGDELLKTVADRMVKCVRSIDTVARLGGDEFVIVLFDAPDNMDGIAHTLQRIQDVIGQPLQIGAQKLQVTCSVGVATYPENGTDIDTLLMNADAAMYSAKEMGRNNYQFYASEMNAKVQEKLVLQDGLHRAIEHSEFLLLYQPQVDLGSGRITGVEALIRWRHPELGVISPARFIPLAEETGLIVPIGEWVLRTACAQNKAWQEAGLPLIRMSVNVSARQFAEKNLIHRVARALADSALDACHLELELTESLIMQDVPQAIVKMEALQTMGVQMSIDDFGTGYSSLSALKQFPVCRLKIDQSFIRDISTDPDDKAIAMAVISLGHMLNLKVIAEGVETEQQLAFLRENECDEAQGYHFGRPVSSDEIVTLLHRSERTRSVINIEARQGRYKTT</sequence>
<dbReference type="CDD" id="cd01948">
    <property type="entry name" value="EAL"/>
    <property type="match status" value="1"/>
</dbReference>
<dbReference type="SMART" id="SM00065">
    <property type="entry name" value="GAF"/>
    <property type="match status" value="1"/>
</dbReference>
<feature type="domain" description="EAL" evidence="4">
    <location>
        <begin position="869"/>
        <end position="1123"/>
    </location>
</feature>
<keyword evidence="2" id="KW-0812">Transmembrane</keyword>
<dbReference type="Gene3D" id="3.20.20.450">
    <property type="entry name" value="EAL domain"/>
    <property type="match status" value="1"/>
</dbReference>
<dbReference type="InterPro" id="IPR001633">
    <property type="entry name" value="EAL_dom"/>
</dbReference>
<dbReference type="SUPFAM" id="SSF55785">
    <property type="entry name" value="PYP-like sensor domain (PAS domain)"/>
    <property type="match status" value="1"/>
</dbReference>
<dbReference type="SUPFAM" id="SSF141868">
    <property type="entry name" value="EAL domain-like"/>
    <property type="match status" value="1"/>
</dbReference>
<dbReference type="Pfam" id="PF00563">
    <property type="entry name" value="EAL"/>
    <property type="match status" value="1"/>
</dbReference>
<dbReference type="InterPro" id="IPR000160">
    <property type="entry name" value="GGDEF_dom"/>
</dbReference>
<comment type="catalytic activity">
    <reaction evidence="1">
        <text>3',3'-c-di-GMP + H2O = 5'-phosphoguanylyl(3'-&gt;5')guanosine + H(+)</text>
        <dbReference type="Rhea" id="RHEA:24902"/>
        <dbReference type="ChEBI" id="CHEBI:15377"/>
        <dbReference type="ChEBI" id="CHEBI:15378"/>
        <dbReference type="ChEBI" id="CHEBI:58754"/>
        <dbReference type="ChEBI" id="CHEBI:58805"/>
        <dbReference type="EC" id="3.1.4.52"/>
    </reaction>
    <physiologicalReaction direction="left-to-right" evidence="1">
        <dbReference type="Rhea" id="RHEA:24903"/>
    </physiologicalReaction>
</comment>
<protein>
    <submittedName>
        <fullName evidence="6">Response regulator receiver modulated diguanylate cyclase/phosphodiesterase</fullName>
    </submittedName>
</protein>
<dbReference type="SMART" id="SM00267">
    <property type="entry name" value="GGDEF"/>
    <property type="match status" value="1"/>
</dbReference>
<dbReference type="InterPro" id="IPR001610">
    <property type="entry name" value="PAC"/>
</dbReference>
<evidence type="ECO:0000259" key="3">
    <source>
        <dbReference type="PROSITE" id="PS50113"/>
    </source>
</evidence>
<dbReference type="Pfam" id="PF13426">
    <property type="entry name" value="PAS_9"/>
    <property type="match status" value="1"/>
</dbReference>
<evidence type="ECO:0000256" key="2">
    <source>
        <dbReference type="SAM" id="Phobius"/>
    </source>
</evidence>
<name>A0A158HD07_9BURK</name>
<feature type="domain" description="GGDEF" evidence="5">
    <location>
        <begin position="726"/>
        <end position="860"/>
    </location>
</feature>
<feature type="transmembrane region" description="Helical" evidence="2">
    <location>
        <begin position="294"/>
        <end position="314"/>
    </location>
</feature>
<dbReference type="FunFam" id="3.30.70.270:FF:000001">
    <property type="entry name" value="Diguanylate cyclase domain protein"/>
    <property type="match status" value="1"/>
</dbReference>
<evidence type="ECO:0000313" key="6">
    <source>
        <dbReference type="EMBL" id="SAL42057.1"/>
    </source>
</evidence>
<dbReference type="Gene3D" id="3.30.450.20">
    <property type="entry name" value="PAS domain"/>
    <property type="match status" value="1"/>
</dbReference>
<dbReference type="PANTHER" id="PTHR44757">
    <property type="entry name" value="DIGUANYLATE CYCLASE DGCP"/>
    <property type="match status" value="1"/>
</dbReference>
<dbReference type="GO" id="GO:0071111">
    <property type="term" value="F:cyclic-guanylate-specific phosphodiesterase activity"/>
    <property type="evidence" value="ECO:0007669"/>
    <property type="project" value="UniProtKB-EC"/>
</dbReference>
<dbReference type="Proteomes" id="UP000054683">
    <property type="component" value="Unassembled WGS sequence"/>
</dbReference>
<dbReference type="PROSITE" id="PS50113">
    <property type="entry name" value="PAC"/>
    <property type="match status" value="1"/>
</dbReference>
<organism evidence="6 7">
    <name type="scientific">Caballeronia udeis</name>
    <dbReference type="NCBI Taxonomy" id="1232866"/>
    <lineage>
        <taxon>Bacteria</taxon>
        <taxon>Pseudomonadati</taxon>
        <taxon>Pseudomonadota</taxon>
        <taxon>Betaproteobacteria</taxon>
        <taxon>Burkholderiales</taxon>
        <taxon>Burkholderiaceae</taxon>
        <taxon>Caballeronia</taxon>
    </lineage>
</organism>
<dbReference type="InterPro" id="IPR029016">
    <property type="entry name" value="GAF-like_dom_sf"/>
</dbReference>
<proteinExistence type="predicted"/>
<gene>
    <name evidence="6" type="ORF">AWB69_04245</name>
</gene>
<evidence type="ECO:0000256" key="1">
    <source>
        <dbReference type="ARBA" id="ARBA00051114"/>
    </source>
</evidence>
<dbReference type="Pfam" id="PF01590">
    <property type="entry name" value="GAF"/>
    <property type="match status" value="1"/>
</dbReference>
<dbReference type="InterPro" id="IPR003018">
    <property type="entry name" value="GAF"/>
</dbReference>
<dbReference type="CDD" id="cd01949">
    <property type="entry name" value="GGDEF"/>
    <property type="match status" value="1"/>
</dbReference>
<dbReference type="NCBIfam" id="TIGR00254">
    <property type="entry name" value="GGDEF"/>
    <property type="match status" value="1"/>
</dbReference>
<keyword evidence="2" id="KW-0472">Membrane</keyword>
<dbReference type="AlphaFoldDB" id="A0A158HD07"/>
<evidence type="ECO:0000259" key="4">
    <source>
        <dbReference type="PROSITE" id="PS50883"/>
    </source>
</evidence>
<feature type="domain" description="PAC" evidence="3">
    <location>
        <begin position="477"/>
        <end position="528"/>
    </location>
</feature>
<dbReference type="InterPro" id="IPR029787">
    <property type="entry name" value="Nucleotide_cyclase"/>
</dbReference>
<dbReference type="Gene3D" id="6.10.340.10">
    <property type="match status" value="1"/>
</dbReference>
<evidence type="ECO:0000313" key="7">
    <source>
        <dbReference type="Proteomes" id="UP000054683"/>
    </source>
</evidence>
<dbReference type="Gene3D" id="3.30.70.270">
    <property type="match status" value="1"/>
</dbReference>
<dbReference type="InterPro" id="IPR035965">
    <property type="entry name" value="PAS-like_dom_sf"/>
</dbReference>
<dbReference type="CDD" id="cd00130">
    <property type="entry name" value="PAS"/>
    <property type="match status" value="1"/>
</dbReference>
<reference evidence="6 7" key="1">
    <citation type="submission" date="2016-01" db="EMBL/GenBank/DDBJ databases">
        <authorList>
            <person name="Oliw E.H."/>
        </authorList>
    </citation>
    <scope>NUCLEOTIDE SEQUENCE [LARGE SCALE GENOMIC DNA]</scope>
    <source>
        <strain evidence="6">LMG 27134</strain>
    </source>
</reference>
<dbReference type="Gene3D" id="3.30.450.40">
    <property type="match status" value="1"/>
</dbReference>
<dbReference type="PROSITE" id="PS50883">
    <property type="entry name" value="EAL"/>
    <property type="match status" value="1"/>
</dbReference>
<keyword evidence="2" id="KW-1133">Transmembrane helix</keyword>
<dbReference type="EMBL" id="FCOK02000029">
    <property type="protein sequence ID" value="SAL42057.1"/>
    <property type="molecule type" value="Genomic_DNA"/>
</dbReference>
<dbReference type="PROSITE" id="PS50887">
    <property type="entry name" value="GGDEF"/>
    <property type="match status" value="1"/>
</dbReference>
<dbReference type="InterPro" id="IPR035919">
    <property type="entry name" value="EAL_sf"/>
</dbReference>